<keyword evidence="10 15" id="KW-1133">Transmembrane helix</keyword>
<keyword evidence="8" id="KW-0106">Calcium</keyword>
<dbReference type="PANTHER" id="PTHR22702:SF4">
    <property type="entry name" value="VACUOLAR-SORTING RECEPTOR 6-LIKE"/>
    <property type="match status" value="1"/>
</dbReference>
<evidence type="ECO:0000259" key="17">
    <source>
        <dbReference type="PROSITE" id="PS50280"/>
    </source>
</evidence>
<dbReference type="InterPro" id="IPR015353">
    <property type="entry name" value="Rubisco_LSMT_subst-bd"/>
</dbReference>
<dbReference type="SUPFAM" id="SSF82199">
    <property type="entry name" value="SET domain"/>
    <property type="match status" value="1"/>
</dbReference>
<dbReference type="GO" id="GO:0006623">
    <property type="term" value="P:protein targeting to vacuole"/>
    <property type="evidence" value="ECO:0007669"/>
    <property type="project" value="UniProtKB-ARBA"/>
</dbReference>
<evidence type="ECO:0000256" key="8">
    <source>
        <dbReference type="ARBA" id="ARBA00022837"/>
    </source>
</evidence>
<dbReference type="InterPro" id="IPR001881">
    <property type="entry name" value="EGF-like_Ca-bd_dom"/>
</dbReference>
<dbReference type="Proteomes" id="UP001428341">
    <property type="component" value="Unassembled WGS sequence"/>
</dbReference>
<evidence type="ECO:0000256" key="16">
    <source>
        <dbReference type="SAM" id="SignalP"/>
    </source>
</evidence>
<keyword evidence="12 15" id="KW-0472">Membrane</keyword>
<evidence type="ECO:0000256" key="10">
    <source>
        <dbReference type="ARBA" id="ARBA00022989"/>
    </source>
</evidence>
<dbReference type="FunFam" id="3.90.1410.10:FF:000010">
    <property type="entry name" value="Protein PLASTID TRANSCRIPTIONALLY ACTIVE 14"/>
    <property type="match status" value="1"/>
</dbReference>
<evidence type="ECO:0000256" key="5">
    <source>
        <dbReference type="ARBA" id="ARBA00022692"/>
    </source>
</evidence>
<keyword evidence="4" id="KW-0245">EGF-like domain</keyword>
<evidence type="ECO:0000256" key="2">
    <source>
        <dbReference type="ARBA" id="ARBA00007038"/>
    </source>
</evidence>
<keyword evidence="13" id="KW-1015">Disulfide bond</keyword>
<dbReference type="Gene3D" id="2.10.25.10">
    <property type="entry name" value="Laminin"/>
    <property type="match status" value="1"/>
</dbReference>
<evidence type="ECO:0000256" key="14">
    <source>
        <dbReference type="ARBA" id="ARBA00023180"/>
    </source>
</evidence>
<dbReference type="Gene3D" id="3.50.30.30">
    <property type="match status" value="1"/>
</dbReference>
<keyword evidence="14" id="KW-0325">Glycoprotein</keyword>
<evidence type="ECO:0000256" key="1">
    <source>
        <dbReference type="ARBA" id="ARBA00004394"/>
    </source>
</evidence>
<dbReference type="FunFam" id="2.10.25.10:FF:000178">
    <property type="entry name" value="vacuolar-sorting receptor 1"/>
    <property type="match status" value="1"/>
</dbReference>
<evidence type="ECO:0000256" key="11">
    <source>
        <dbReference type="ARBA" id="ARBA00023034"/>
    </source>
</evidence>
<comment type="subcellular location">
    <subcellularLocation>
        <location evidence="1">Golgi apparatus membrane</location>
    </subcellularLocation>
</comment>
<dbReference type="CDD" id="cd10527">
    <property type="entry name" value="SET_LSMT"/>
    <property type="match status" value="1"/>
</dbReference>
<accession>A0AAP0QTZ6</accession>
<feature type="domain" description="SET" evidence="17">
    <location>
        <begin position="675"/>
        <end position="920"/>
    </location>
</feature>
<comment type="similarity">
    <text evidence="2">Belongs to the VSR (BP-80) family.</text>
</comment>
<dbReference type="SMART" id="SM00179">
    <property type="entry name" value="EGF_CA"/>
    <property type="match status" value="1"/>
</dbReference>
<keyword evidence="19" id="KW-1185">Reference proteome</keyword>
<dbReference type="Gene3D" id="3.90.1410.10">
    <property type="entry name" value="set domain protein methyltransferase, domain 1"/>
    <property type="match status" value="1"/>
</dbReference>
<evidence type="ECO:0000256" key="4">
    <source>
        <dbReference type="ARBA" id="ARBA00022536"/>
    </source>
</evidence>
<dbReference type="FunFam" id="3.90.1420.10:FF:000011">
    <property type="entry name" value="Plastid transcriptionally active 14"/>
    <property type="match status" value="1"/>
</dbReference>
<comment type="caution">
    <text evidence="18">The sequence shown here is derived from an EMBL/GenBank/DDBJ whole genome shotgun (WGS) entry which is preliminary data.</text>
</comment>
<dbReference type="PROSITE" id="PS50280">
    <property type="entry name" value="SET"/>
    <property type="match status" value="1"/>
</dbReference>
<sequence>MMMMMITCMASSLSKKLTALLLILTVVFSSSVSARFVVEKSSIRVLHPQSLRSKHDSAIGNFGIPDYGGFMVGSVIYPDKGASGCQPFEGDKPFKSKFPRPTVLLLDRGECYFALKVWHGQQAGAAAVLVADSVDEPLITMDSPEESTDANGYVEKIGIPSALIDRAFGLSLKEALKKGEEVVIKLDWTESMPHPDQRVEYELWTNSNDECGIRCDEQMNFVKNFKGHAQILERGGYTLFTPHYITWYCPRAFILSSQCKSQCINNGRYCAPDPEQDFGEGYQGKDVVFENLRQLCVHRVANESNRSWVWWDYVTDFHIRCSMKEKRYSKECAEEVMKSLDLPIEKIRKCIGDPEADVENEVLKTEQEFQVGRGSRGDVTILPTLVINDVQYRGKLERTAVLRAICAGFKEATEPQICLTGDLETNECLERNGGCWQDTQANITACKDTFRGRLCECPIVKGVQYRGDGYISCQDINECKERSACQCDGCSCQNTWGGFECKCKGNLLYIKEQDACIERNGSRFGWFFTFLVLAVVVGAGVAGYVFYKYRLRSYMDSEIMAIMSQYMPLDNNHNNEVPNEAQPLRHGSSVLNSFFATSQMAISVPLHQLTYSFFSNPQGQWKWCAKPSYSFSNNSQNNIRAIKASVETPPFPLFQNPKLEETPADGLEPADPDFYKIGYVRSMRAYGVAFKEGPDGFGVFASKDIEPRRRARLVMQIPLELMLTIRQKLPWMFFPDIVPLGHPIFDIINSTDPETDWDLRLACLLLYAFDQDDNFWQLYGDFLPSADECTSLLLATEEDLMELQDPNLASTMREQQKRAREFWEKNWHSGVPLKIKRLAHDPERFIWAVSIAQSRCINMQVRIGALVQDANMLIPYADMLNHSFQPNCFFHWRFKDRMLEVMVNAGQHVRRGEEMTVNYMHGQMNDMLMQRYGFSSPVFSGDARIHLDSFLSVFNISGLPEEYYHNSKISSDEESFIDGAVIAAARTLPTWSDGDVPLVPSIERKAVKELQEECRQMLAEFPTTSKQDQKMLDSMKEPRRTLEATIKYRLHRKLFIDKVIKALDIYQDRILF</sequence>
<dbReference type="Pfam" id="PF25011">
    <property type="entry name" value="VSR_TRX"/>
    <property type="match status" value="1"/>
</dbReference>
<evidence type="ECO:0000256" key="3">
    <source>
        <dbReference type="ARBA" id="ARBA00022448"/>
    </source>
</evidence>
<dbReference type="GO" id="GO:0005509">
    <property type="term" value="F:calcium ion binding"/>
    <property type="evidence" value="ECO:0007669"/>
    <property type="project" value="InterPro"/>
</dbReference>
<feature type="signal peptide" evidence="16">
    <location>
        <begin position="1"/>
        <end position="34"/>
    </location>
</feature>
<dbReference type="PANTHER" id="PTHR22702">
    <property type="entry name" value="PROTEASE-ASSOCIATED DOMAIN-CONTAINING PROTEIN"/>
    <property type="match status" value="1"/>
</dbReference>
<dbReference type="SUPFAM" id="SSF81822">
    <property type="entry name" value="RuBisCo LSMT C-terminal, substrate-binding domain"/>
    <property type="match status" value="1"/>
</dbReference>
<evidence type="ECO:0000256" key="7">
    <source>
        <dbReference type="ARBA" id="ARBA00022737"/>
    </source>
</evidence>
<keyword evidence="3" id="KW-0813">Transport</keyword>
<dbReference type="InterPro" id="IPR003137">
    <property type="entry name" value="PA_domain"/>
</dbReference>
<keyword evidence="7" id="KW-0677">Repeat</keyword>
<dbReference type="EMBL" id="JBCGBO010000002">
    <property type="protein sequence ID" value="KAK9223315.1"/>
    <property type="molecule type" value="Genomic_DNA"/>
</dbReference>
<dbReference type="Pfam" id="PF00856">
    <property type="entry name" value="SET"/>
    <property type="match status" value="1"/>
</dbReference>
<evidence type="ECO:0000313" key="18">
    <source>
        <dbReference type="EMBL" id="KAK9223315.1"/>
    </source>
</evidence>
<dbReference type="InterPro" id="IPR056858">
    <property type="entry name" value="VSR_TRX"/>
</dbReference>
<evidence type="ECO:0000256" key="6">
    <source>
        <dbReference type="ARBA" id="ARBA00022729"/>
    </source>
</evidence>
<dbReference type="PROSITE" id="PS01187">
    <property type="entry name" value="EGF_CA"/>
    <property type="match status" value="1"/>
</dbReference>
<dbReference type="SUPFAM" id="SSF52025">
    <property type="entry name" value="PA domain"/>
    <property type="match status" value="1"/>
</dbReference>
<dbReference type="InterPro" id="IPR046341">
    <property type="entry name" value="SET_dom_sf"/>
</dbReference>
<keyword evidence="11" id="KW-0333">Golgi apparatus</keyword>
<name>A0AAP0QTZ6_9ROSI</name>
<protein>
    <recommendedName>
        <fullName evidence="17">SET domain-containing protein</fullName>
    </recommendedName>
</protein>
<dbReference type="InterPro" id="IPR001214">
    <property type="entry name" value="SET_dom"/>
</dbReference>
<evidence type="ECO:0000256" key="12">
    <source>
        <dbReference type="ARBA" id="ARBA00023136"/>
    </source>
</evidence>
<keyword evidence="6 16" id="KW-0732">Signal</keyword>
<reference evidence="18 19" key="1">
    <citation type="submission" date="2024-05" db="EMBL/GenBank/DDBJ databases">
        <title>Haplotype-resolved chromosome-level genome assembly of Huyou (Citrus changshanensis).</title>
        <authorList>
            <person name="Miao C."/>
            <person name="Chen W."/>
            <person name="Wu Y."/>
            <person name="Wang L."/>
            <person name="Zhao S."/>
            <person name="Grierson D."/>
            <person name="Xu C."/>
            <person name="Chen K."/>
        </authorList>
    </citation>
    <scope>NUCLEOTIDE SEQUENCE [LARGE SCALE GENOMIC DNA]</scope>
    <source>
        <strain evidence="18">01-14</strain>
        <tissue evidence="18">Leaf</tissue>
    </source>
</reference>
<evidence type="ECO:0000256" key="13">
    <source>
        <dbReference type="ARBA" id="ARBA00023157"/>
    </source>
</evidence>
<dbReference type="AlphaFoldDB" id="A0AAP0QTZ6"/>
<feature type="transmembrane region" description="Helical" evidence="15">
    <location>
        <begin position="524"/>
        <end position="547"/>
    </location>
</feature>
<dbReference type="Gene3D" id="3.90.1420.10">
    <property type="entry name" value="Rubisco LSMT, substrate-binding domain"/>
    <property type="match status" value="1"/>
</dbReference>
<evidence type="ECO:0000256" key="9">
    <source>
        <dbReference type="ARBA" id="ARBA00022927"/>
    </source>
</evidence>
<organism evidence="18 19">
    <name type="scientific">Citrus x changshan-huyou</name>
    <dbReference type="NCBI Taxonomy" id="2935761"/>
    <lineage>
        <taxon>Eukaryota</taxon>
        <taxon>Viridiplantae</taxon>
        <taxon>Streptophyta</taxon>
        <taxon>Embryophyta</taxon>
        <taxon>Tracheophyta</taxon>
        <taxon>Spermatophyta</taxon>
        <taxon>Magnoliopsida</taxon>
        <taxon>eudicotyledons</taxon>
        <taxon>Gunneridae</taxon>
        <taxon>Pentapetalae</taxon>
        <taxon>rosids</taxon>
        <taxon>malvids</taxon>
        <taxon>Sapindales</taxon>
        <taxon>Rutaceae</taxon>
        <taxon>Aurantioideae</taxon>
        <taxon>Citrus</taxon>
    </lineage>
</organism>
<dbReference type="Pfam" id="PF09273">
    <property type="entry name" value="Rubis-subs-bind"/>
    <property type="match status" value="1"/>
</dbReference>
<proteinExistence type="inferred from homology"/>
<dbReference type="InterPro" id="IPR036464">
    <property type="entry name" value="Rubisco_LSMT_subst-bd_sf"/>
</dbReference>
<keyword evidence="5 15" id="KW-0812">Transmembrane</keyword>
<keyword evidence="9" id="KW-0653">Protein transport</keyword>
<dbReference type="InterPro" id="IPR018097">
    <property type="entry name" value="EGF_Ca-bd_CS"/>
</dbReference>
<evidence type="ECO:0000256" key="15">
    <source>
        <dbReference type="SAM" id="Phobius"/>
    </source>
</evidence>
<dbReference type="GO" id="GO:0000139">
    <property type="term" value="C:Golgi membrane"/>
    <property type="evidence" value="ECO:0007669"/>
    <property type="project" value="UniProtKB-SubCell"/>
</dbReference>
<dbReference type="InterPro" id="IPR046450">
    <property type="entry name" value="PA_dom_sf"/>
</dbReference>
<dbReference type="Pfam" id="PF02225">
    <property type="entry name" value="PA"/>
    <property type="match status" value="1"/>
</dbReference>
<dbReference type="CDD" id="cd00054">
    <property type="entry name" value="EGF_CA"/>
    <property type="match status" value="1"/>
</dbReference>
<dbReference type="FunFam" id="3.50.30.30:FF:000001">
    <property type="entry name" value="Vacuolar-sorting receptor 1"/>
    <property type="match status" value="1"/>
</dbReference>
<gene>
    <name evidence="18" type="ORF">WN944_011757</name>
</gene>
<feature type="chain" id="PRO_5043054225" description="SET domain-containing protein" evidence="16">
    <location>
        <begin position="35"/>
        <end position="1072"/>
    </location>
</feature>
<evidence type="ECO:0000313" key="19">
    <source>
        <dbReference type="Proteomes" id="UP001428341"/>
    </source>
</evidence>